<dbReference type="InterPro" id="IPR023012">
    <property type="entry name" value="GcvPB"/>
</dbReference>
<dbReference type="CDD" id="cd00613">
    <property type="entry name" value="GDC-P"/>
    <property type="match status" value="1"/>
</dbReference>
<keyword evidence="10" id="KW-1185">Reference proteome</keyword>
<comment type="catalytic activity">
    <reaction evidence="5 6">
        <text>N(6)-[(R)-lipoyl]-L-lysyl-[glycine-cleavage complex H protein] + glycine + H(+) = N(6)-[(R)-S(8)-aminomethyldihydrolipoyl]-L-lysyl-[glycine-cleavage complex H protein] + CO2</text>
        <dbReference type="Rhea" id="RHEA:24304"/>
        <dbReference type="Rhea" id="RHEA-COMP:10494"/>
        <dbReference type="Rhea" id="RHEA-COMP:10495"/>
        <dbReference type="ChEBI" id="CHEBI:15378"/>
        <dbReference type="ChEBI" id="CHEBI:16526"/>
        <dbReference type="ChEBI" id="CHEBI:57305"/>
        <dbReference type="ChEBI" id="CHEBI:83099"/>
        <dbReference type="ChEBI" id="CHEBI:83143"/>
        <dbReference type="EC" id="1.4.4.2"/>
    </reaction>
</comment>
<dbReference type="EMBL" id="JACCBS010000001">
    <property type="protein sequence ID" value="NYE56370.1"/>
    <property type="molecule type" value="Genomic_DNA"/>
</dbReference>
<feature type="modified residue" description="N6-(pyridoxal phosphate)lysine" evidence="6">
    <location>
        <position position="270"/>
    </location>
</feature>
<dbReference type="PANTHER" id="PTHR11773">
    <property type="entry name" value="GLYCINE DEHYDROGENASE, DECARBOXYLATING"/>
    <property type="match status" value="1"/>
</dbReference>
<dbReference type="Gene3D" id="3.90.1150.10">
    <property type="entry name" value="Aspartate Aminotransferase, domain 1"/>
    <property type="match status" value="1"/>
</dbReference>
<keyword evidence="3 6" id="KW-0663">Pyridoxal phosphate</keyword>
<dbReference type="InterPro" id="IPR049315">
    <property type="entry name" value="GDC-P_N"/>
</dbReference>
<dbReference type="RefSeq" id="WP_028051293.1">
    <property type="nucleotide sequence ID" value="NZ_ATYG01000001.1"/>
</dbReference>
<dbReference type="Gene3D" id="6.20.440.10">
    <property type="match status" value="1"/>
</dbReference>
<proteinExistence type="inferred from homology"/>
<dbReference type="GO" id="GO:0004375">
    <property type="term" value="F:glycine dehydrogenase (decarboxylating) activity"/>
    <property type="evidence" value="ECO:0007669"/>
    <property type="project" value="UniProtKB-EC"/>
</dbReference>
<dbReference type="HAMAP" id="MF_00713">
    <property type="entry name" value="GcvPB"/>
    <property type="match status" value="1"/>
</dbReference>
<evidence type="ECO:0000259" key="7">
    <source>
        <dbReference type="Pfam" id="PF02347"/>
    </source>
</evidence>
<evidence type="ECO:0000256" key="5">
    <source>
        <dbReference type="ARBA" id="ARBA00049026"/>
    </source>
</evidence>
<reference evidence="9 10" key="1">
    <citation type="submission" date="2020-07" db="EMBL/GenBank/DDBJ databases">
        <title>Genomic Encyclopedia of Type Strains, Phase III (KMG-III): the genomes of soil and plant-associated and newly described type strains.</title>
        <authorList>
            <person name="Whitman W."/>
        </authorList>
    </citation>
    <scope>NUCLEOTIDE SEQUENCE [LARGE SCALE GENOMIC DNA]</scope>
    <source>
        <strain evidence="9 10">DSM 11255</strain>
    </source>
</reference>
<dbReference type="InterPro" id="IPR020581">
    <property type="entry name" value="GDC_P"/>
</dbReference>
<evidence type="ECO:0000256" key="4">
    <source>
        <dbReference type="ARBA" id="ARBA00023002"/>
    </source>
</evidence>
<evidence type="ECO:0000259" key="8">
    <source>
        <dbReference type="Pfam" id="PF21478"/>
    </source>
</evidence>
<dbReference type="InterPro" id="IPR015424">
    <property type="entry name" value="PyrdxlP-dep_Trfase"/>
</dbReference>
<evidence type="ECO:0000256" key="3">
    <source>
        <dbReference type="ARBA" id="ARBA00022898"/>
    </source>
</evidence>
<comment type="caution">
    <text evidence="9">The sequence shown here is derived from an EMBL/GenBank/DDBJ whole genome shotgun (WGS) entry which is preliminary data.</text>
</comment>
<gene>
    <name evidence="6" type="primary">gcvPB</name>
    <name evidence="9" type="ORF">HDG70_000076</name>
</gene>
<accession>A0ABX2R5K9</accession>
<dbReference type="Proteomes" id="UP000604066">
    <property type="component" value="Unassembled WGS sequence"/>
</dbReference>
<dbReference type="PANTHER" id="PTHR11773:SF1">
    <property type="entry name" value="GLYCINE DEHYDROGENASE (DECARBOXYLATING), MITOCHONDRIAL"/>
    <property type="match status" value="1"/>
</dbReference>
<dbReference type="SUPFAM" id="SSF53383">
    <property type="entry name" value="PLP-dependent transferases"/>
    <property type="match status" value="1"/>
</dbReference>
<comment type="subunit">
    <text evidence="6">The glycine cleavage system is composed of four proteins: P, T, L and H. In this organism, the P 'protein' is a heterodimer of two subunits.</text>
</comment>
<protein>
    <recommendedName>
        <fullName evidence="6">Probable glycine dehydrogenase (decarboxylating) subunit 2</fullName>
        <ecNumber evidence="6">1.4.4.2</ecNumber>
    </recommendedName>
    <alternativeName>
        <fullName evidence="6">Glycine cleavage system P-protein subunit 2</fullName>
    </alternativeName>
    <alternativeName>
        <fullName evidence="6">Glycine decarboxylase subunit 2</fullName>
    </alternativeName>
    <alternativeName>
        <fullName evidence="6">Glycine dehydrogenase (aminomethyl-transferring) subunit 2</fullName>
    </alternativeName>
</protein>
<organism evidence="9 10">
    <name type="scientific">Carboxydothermus ferrireducens DSM 11255</name>
    <dbReference type="NCBI Taxonomy" id="1119529"/>
    <lineage>
        <taxon>Bacteria</taxon>
        <taxon>Bacillati</taxon>
        <taxon>Bacillota</taxon>
        <taxon>Clostridia</taxon>
        <taxon>Thermoanaerobacterales</taxon>
        <taxon>Thermoanaerobacteraceae</taxon>
        <taxon>Carboxydothermus</taxon>
    </lineage>
</organism>
<dbReference type="InterPro" id="IPR049316">
    <property type="entry name" value="GDC-P_C"/>
</dbReference>
<feature type="domain" description="Glycine cleavage system P-protein N-terminal" evidence="7">
    <location>
        <begin position="31"/>
        <end position="300"/>
    </location>
</feature>
<feature type="domain" description="Glycine dehydrogenase C-terminal" evidence="8">
    <location>
        <begin position="350"/>
        <end position="450"/>
    </location>
</feature>
<dbReference type="Pfam" id="PF21478">
    <property type="entry name" value="GcvP2_C"/>
    <property type="match status" value="1"/>
</dbReference>
<keyword evidence="4 6" id="KW-0560">Oxidoreductase</keyword>
<dbReference type="InterPro" id="IPR015421">
    <property type="entry name" value="PyrdxlP-dep_Trfase_major"/>
</dbReference>
<evidence type="ECO:0000256" key="2">
    <source>
        <dbReference type="ARBA" id="ARBA00003788"/>
    </source>
</evidence>
<evidence type="ECO:0000256" key="1">
    <source>
        <dbReference type="ARBA" id="ARBA00001933"/>
    </source>
</evidence>
<dbReference type="Gene3D" id="3.40.640.10">
    <property type="entry name" value="Type I PLP-dependent aspartate aminotransferase-like (Major domain)"/>
    <property type="match status" value="1"/>
</dbReference>
<dbReference type="InterPro" id="IPR015422">
    <property type="entry name" value="PyrdxlP-dep_Trfase_small"/>
</dbReference>
<dbReference type="NCBIfam" id="NF003346">
    <property type="entry name" value="PRK04366.1"/>
    <property type="match status" value="1"/>
</dbReference>
<comment type="function">
    <text evidence="2 6">The glycine cleavage system catalyzes the degradation of glycine. The P protein binds the alpha-amino group of glycine through its pyridoxal phosphate cofactor; CO(2) is released and the remaining methylamine moiety is then transferred to the lipoamide cofactor of the H protein.</text>
</comment>
<dbReference type="EC" id="1.4.4.2" evidence="6"/>
<name>A0ABX2R5K9_9THEO</name>
<evidence type="ECO:0000313" key="9">
    <source>
        <dbReference type="EMBL" id="NYE56370.1"/>
    </source>
</evidence>
<evidence type="ECO:0000313" key="10">
    <source>
        <dbReference type="Proteomes" id="UP000604066"/>
    </source>
</evidence>
<evidence type="ECO:0000256" key="6">
    <source>
        <dbReference type="HAMAP-Rule" id="MF_00713"/>
    </source>
</evidence>
<sequence>MGSYPLIFELSKEGRTGFELPELDVPAKDINNLIPEEMQRKTELDLPEVAEVDVVRHYVGLSRRNFGVDNGFYPLGSCTMKYNPKINEDTSRLAGFAELHPYVPEELAQGALELLYDAEQYLKEITGMDRFTFQPAAGAHGEFTGLMIIKAYLEKKGEKRTKVIVPDSAHGTNPATAAMCGFNVISIKSNERGLVDPEELAKVLDKEVAALMLTNPNTLGLFEEEIVKIARMVHDVGGLLYYDGANLNAIMGVTRPGDMGFDVMHINLHKTFSTPHGGGGPGSGPVGVKAHLAEFLPVPVVEKDGDRYYFNYNLPNSIGKVRTFYGNFLVVVKAYTYLKALGGEGLTDVSQKAVLNANYLREKLKKYFYLPYDRLCKHEFVLSGKWQKEKGVRTLDIAKRLLDYGVHPPTIYFPLIVDEALMIEPTETESKETLDRFIEVMIAISREVEENPELLHEAPHVTPVKRLDEVGAARNPILRWSKDWQK</sequence>
<comment type="similarity">
    <text evidence="6">Belongs to the GcvP family. C-terminal subunit subfamily.</text>
</comment>
<dbReference type="Pfam" id="PF02347">
    <property type="entry name" value="GDC-P"/>
    <property type="match status" value="1"/>
</dbReference>
<comment type="cofactor">
    <cofactor evidence="1 6">
        <name>pyridoxal 5'-phosphate</name>
        <dbReference type="ChEBI" id="CHEBI:597326"/>
    </cofactor>
</comment>